<organism evidence="1 2">
    <name type="scientific">Peribacillus saganii</name>
    <dbReference type="NCBI Taxonomy" id="2303992"/>
    <lineage>
        <taxon>Bacteria</taxon>
        <taxon>Bacillati</taxon>
        <taxon>Bacillota</taxon>
        <taxon>Bacilli</taxon>
        <taxon>Bacillales</taxon>
        <taxon>Bacillaceae</taxon>
        <taxon>Peribacillus</taxon>
    </lineage>
</organism>
<comment type="caution">
    <text evidence="1">The sequence shown here is derived from an EMBL/GenBank/DDBJ whole genome shotgun (WGS) entry which is preliminary data.</text>
</comment>
<protein>
    <submittedName>
        <fullName evidence="1">Uncharacterized protein</fullName>
    </submittedName>
</protein>
<dbReference type="OrthoDB" id="2887257at2"/>
<dbReference type="AlphaFoldDB" id="A0A372LRX8"/>
<keyword evidence="2" id="KW-1185">Reference proteome</keyword>
<proteinExistence type="predicted"/>
<accession>A0A372LRX8</accession>
<evidence type="ECO:0000313" key="2">
    <source>
        <dbReference type="Proteomes" id="UP000264541"/>
    </source>
</evidence>
<dbReference type="EMBL" id="QVTE01000008">
    <property type="protein sequence ID" value="RFU70949.1"/>
    <property type="molecule type" value="Genomic_DNA"/>
</dbReference>
<sequence>MYTVEKGSIEEALLHLQNLGLKVNEFQKDNNAVSVDSYKELLDYSISVLREVNNYTAKIKHIFEGNI</sequence>
<gene>
    <name evidence="1" type="ORF">D0469_03095</name>
</gene>
<evidence type="ECO:0000313" key="1">
    <source>
        <dbReference type="EMBL" id="RFU70949.1"/>
    </source>
</evidence>
<dbReference type="RefSeq" id="WP_117325177.1">
    <property type="nucleotide sequence ID" value="NZ_QVTE01000008.1"/>
</dbReference>
<name>A0A372LRX8_9BACI</name>
<reference evidence="1 2" key="1">
    <citation type="submission" date="2018-08" db="EMBL/GenBank/DDBJ databases">
        <title>Bacillus chawlae sp. nov., Bacillus glennii sp. nov., and Bacillus saganii sp. nov. Isolated from the Vehicle Assembly Building at Kennedy Space Center where the Viking Spacecraft were Assembled.</title>
        <authorList>
            <person name="Seuylemezian A."/>
            <person name="Vaishampayan P."/>
        </authorList>
    </citation>
    <scope>NUCLEOTIDE SEQUENCE [LARGE SCALE GENOMIC DNA]</scope>
    <source>
        <strain evidence="1 2">V47-23a</strain>
    </source>
</reference>
<dbReference type="Proteomes" id="UP000264541">
    <property type="component" value="Unassembled WGS sequence"/>
</dbReference>